<evidence type="ECO:0000313" key="3">
    <source>
        <dbReference type="EMBL" id="ORY85583.1"/>
    </source>
</evidence>
<name>A0A1Y2FNP8_PROLT</name>
<dbReference type="OrthoDB" id="566238at2759"/>
<dbReference type="Pfam" id="PF00581">
    <property type="entry name" value="Rhodanese"/>
    <property type="match status" value="1"/>
</dbReference>
<evidence type="ECO:0000259" key="2">
    <source>
        <dbReference type="PROSITE" id="PS50206"/>
    </source>
</evidence>
<dbReference type="RefSeq" id="XP_040727065.1">
    <property type="nucleotide sequence ID" value="XM_040870998.1"/>
</dbReference>
<feature type="compositionally biased region" description="Basic and acidic residues" evidence="1">
    <location>
        <begin position="194"/>
        <end position="214"/>
    </location>
</feature>
<dbReference type="SUPFAM" id="SSF52821">
    <property type="entry name" value="Rhodanese/Cell cycle control phosphatase"/>
    <property type="match status" value="1"/>
</dbReference>
<dbReference type="SMART" id="SM00450">
    <property type="entry name" value="RHOD"/>
    <property type="match status" value="1"/>
</dbReference>
<dbReference type="Proteomes" id="UP000193685">
    <property type="component" value="Unassembled WGS sequence"/>
</dbReference>
<feature type="domain" description="Rhodanese" evidence="2">
    <location>
        <begin position="42"/>
        <end position="144"/>
    </location>
</feature>
<evidence type="ECO:0000313" key="4">
    <source>
        <dbReference type="Proteomes" id="UP000193685"/>
    </source>
</evidence>
<feature type="region of interest" description="Disordered" evidence="1">
    <location>
        <begin position="138"/>
        <end position="214"/>
    </location>
</feature>
<protein>
    <submittedName>
        <fullName evidence="3">Rhodanese-like domain-containing protein</fullName>
    </submittedName>
</protein>
<dbReference type="InterPro" id="IPR001763">
    <property type="entry name" value="Rhodanese-like_dom"/>
</dbReference>
<dbReference type="Gene3D" id="3.40.250.10">
    <property type="entry name" value="Rhodanese-like domain"/>
    <property type="match status" value="1"/>
</dbReference>
<dbReference type="GO" id="GO:0005739">
    <property type="term" value="C:mitochondrion"/>
    <property type="evidence" value="ECO:0007669"/>
    <property type="project" value="TreeGrafter"/>
</dbReference>
<comment type="caution">
    <text evidence="3">The sequence shown here is derived from an EMBL/GenBank/DDBJ whole genome shotgun (WGS) entry which is preliminary data.</text>
</comment>
<organism evidence="3 4">
    <name type="scientific">Protomyces lactucae-debilis</name>
    <dbReference type="NCBI Taxonomy" id="2754530"/>
    <lineage>
        <taxon>Eukaryota</taxon>
        <taxon>Fungi</taxon>
        <taxon>Dikarya</taxon>
        <taxon>Ascomycota</taxon>
        <taxon>Taphrinomycotina</taxon>
        <taxon>Taphrinomycetes</taxon>
        <taxon>Taphrinales</taxon>
        <taxon>Protomycetaceae</taxon>
        <taxon>Protomyces</taxon>
    </lineage>
</organism>
<dbReference type="CDD" id="cd01519">
    <property type="entry name" value="RHOD_HSP67B2"/>
    <property type="match status" value="1"/>
</dbReference>
<sequence>MLRQRTSAATVARHARAFHISASWFRQILYSYNDIKSVSKASPATKKIIDVREPNEYAAGAIPSSTNISVKSLQEALSLDAPDFKSKFGIAKPSKEQDEVIFYCRSGVRSTAAAEIAEKLGYKQVGNYKGSWLDWSSKSEGEQAGESSSQLKPGPDGKIQGVGEGAKGGIDLKAMNQRAHKEAQEAEATPLTTDGKESESVKNGAEMKEGKKFQ</sequence>
<dbReference type="GO" id="GO:0004792">
    <property type="term" value="F:thiosulfate-cyanide sulfurtransferase activity"/>
    <property type="evidence" value="ECO:0007669"/>
    <property type="project" value="TreeGrafter"/>
</dbReference>
<dbReference type="STRING" id="56484.A0A1Y2FNP8"/>
<keyword evidence="4" id="KW-1185">Reference proteome</keyword>
<proteinExistence type="predicted"/>
<dbReference type="PROSITE" id="PS50206">
    <property type="entry name" value="RHODANESE_3"/>
    <property type="match status" value="1"/>
</dbReference>
<gene>
    <name evidence="3" type="ORF">BCR37DRAFT_391353</name>
</gene>
<dbReference type="PANTHER" id="PTHR44086">
    <property type="entry name" value="THIOSULFATE SULFURTRANSFERASE RDL2, MITOCHONDRIAL-RELATED"/>
    <property type="match status" value="1"/>
</dbReference>
<accession>A0A1Y2FNP8</accession>
<reference evidence="3 4" key="1">
    <citation type="submission" date="2016-07" db="EMBL/GenBank/DDBJ databases">
        <title>Pervasive Adenine N6-methylation of Active Genes in Fungi.</title>
        <authorList>
            <consortium name="DOE Joint Genome Institute"/>
            <person name="Mondo S.J."/>
            <person name="Dannebaum R.O."/>
            <person name="Kuo R.C."/>
            <person name="Labutti K."/>
            <person name="Haridas S."/>
            <person name="Kuo A."/>
            <person name="Salamov A."/>
            <person name="Ahrendt S.R."/>
            <person name="Lipzen A."/>
            <person name="Sullivan W."/>
            <person name="Andreopoulos W.B."/>
            <person name="Clum A."/>
            <person name="Lindquist E."/>
            <person name="Daum C."/>
            <person name="Ramamoorthy G.K."/>
            <person name="Gryganskyi A."/>
            <person name="Culley D."/>
            <person name="Magnuson J.K."/>
            <person name="James T.Y."/>
            <person name="O'Malley M.A."/>
            <person name="Stajich J.E."/>
            <person name="Spatafora J.W."/>
            <person name="Visel A."/>
            <person name="Grigoriev I.V."/>
        </authorList>
    </citation>
    <scope>NUCLEOTIDE SEQUENCE [LARGE SCALE GENOMIC DNA]</scope>
    <source>
        <strain evidence="3 4">12-1054</strain>
    </source>
</reference>
<dbReference type="GeneID" id="63787597"/>
<feature type="compositionally biased region" description="Low complexity" evidence="1">
    <location>
        <begin position="138"/>
        <end position="150"/>
    </location>
</feature>
<dbReference type="InterPro" id="IPR036873">
    <property type="entry name" value="Rhodanese-like_dom_sf"/>
</dbReference>
<dbReference type="AlphaFoldDB" id="A0A1Y2FNP8"/>
<dbReference type="EMBL" id="MCFI01000004">
    <property type="protein sequence ID" value="ORY85583.1"/>
    <property type="molecule type" value="Genomic_DNA"/>
</dbReference>
<dbReference type="PANTHER" id="PTHR44086:SF10">
    <property type="entry name" value="THIOSULFATE SULFURTRANSFERASE_RHODANESE-LIKE DOMAIN-CONTAINING PROTEIN 3"/>
    <property type="match status" value="1"/>
</dbReference>
<evidence type="ECO:0000256" key="1">
    <source>
        <dbReference type="SAM" id="MobiDB-lite"/>
    </source>
</evidence>